<proteinExistence type="predicted"/>
<evidence type="ECO:0000313" key="4">
    <source>
        <dbReference type="Proteomes" id="UP000094769"/>
    </source>
</evidence>
<evidence type="ECO:0000256" key="2">
    <source>
        <dbReference type="SAM" id="MobiDB-lite"/>
    </source>
</evidence>
<dbReference type="AlphaFoldDB" id="A0A7Z0VP65"/>
<feature type="region of interest" description="Disordered" evidence="2">
    <location>
        <begin position="69"/>
        <end position="97"/>
    </location>
</feature>
<keyword evidence="4" id="KW-1185">Reference proteome</keyword>
<dbReference type="RefSeq" id="WP_069121068.1">
    <property type="nucleotide sequence ID" value="NZ_MARB01000002.1"/>
</dbReference>
<name>A0A7Z0VP65_9GAMM</name>
<comment type="caution">
    <text evidence="3">The sequence shown here is derived from an EMBL/GenBank/DDBJ whole genome shotgun (WGS) entry which is preliminary data.</text>
</comment>
<dbReference type="OrthoDB" id="9963962at2"/>
<feature type="compositionally biased region" description="Basic residues" evidence="2">
    <location>
        <begin position="77"/>
        <end position="93"/>
    </location>
</feature>
<evidence type="ECO:0000256" key="1">
    <source>
        <dbReference type="SAM" id="Coils"/>
    </source>
</evidence>
<keyword evidence="1" id="KW-0175">Coiled coil</keyword>
<evidence type="ECO:0000313" key="3">
    <source>
        <dbReference type="EMBL" id="ODJ89332.1"/>
    </source>
</evidence>
<dbReference type="EMBL" id="MARB01000002">
    <property type="protein sequence ID" value="ODJ89332.1"/>
    <property type="molecule type" value="Genomic_DNA"/>
</dbReference>
<gene>
    <name evidence="3" type="ORF">CODIS_04310</name>
</gene>
<accession>A0A7Z0VP65</accession>
<organism evidence="3 4">
    <name type="scientific">Candidatus Thiodiazotropha endolucinida</name>
    <dbReference type="NCBI Taxonomy" id="1655433"/>
    <lineage>
        <taxon>Bacteria</taxon>
        <taxon>Pseudomonadati</taxon>
        <taxon>Pseudomonadota</taxon>
        <taxon>Gammaproteobacteria</taxon>
        <taxon>Chromatiales</taxon>
        <taxon>Sedimenticolaceae</taxon>
        <taxon>Candidatus Thiodiazotropha</taxon>
    </lineage>
</organism>
<protein>
    <submittedName>
        <fullName evidence="3">Uncharacterized protein</fullName>
    </submittedName>
</protein>
<reference evidence="3 4" key="1">
    <citation type="submission" date="2016-06" db="EMBL/GenBank/DDBJ databases">
        <title>Genome sequence of endosymbiont of Candidatus Endolucinida thiodiazotropha.</title>
        <authorList>
            <person name="Poehlein A."/>
            <person name="Koenig S."/>
            <person name="Heiden S.E."/>
            <person name="Thuermer A."/>
            <person name="Voget S."/>
            <person name="Daniel R."/>
            <person name="Markert S."/>
            <person name="Gros O."/>
            <person name="Schweder T."/>
        </authorList>
    </citation>
    <scope>NUCLEOTIDE SEQUENCE [LARGE SCALE GENOMIC DNA]</scope>
    <source>
        <strain evidence="3 4">COS</strain>
    </source>
</reference>
<feature type="coiled-coil region" evidence="1">
    <location>
        <begin position="1"/>
        <end position="38"/>
    </location>
</feature>
<dbReference type="Proteomes" id="UP000094769">
    <property type="component" value="Unassembled WGS sequence"/>
</dbReference>
<sequence length="150" mass="17149">MSNIKKEIESLRAKIARLENEQKKAEIVKKALASANTQIDKILKDNGINFEAYIRHNYKRVSRIIQKIEGKSDKTKAKTKRSTQKRSTRRGQRIPKTAATIKIPAGKYGNLPNNPDRVFEVKEKGPRPKLLKGYAEEIGLEAFMNQCRID</sequence>